<sequence length="122" mass="13582">ARQSQHRRRAGLLRRDLEPAHRGRGRRLPGQAHQARGRLRLASPRRRRRALLGAGGQAAHALPRSRRRVARAGRAPRDPAGRGAPAERPRPVLGRPPGARRRRQHGQRGRRADHRAEAAGPV</sequence>
<reference evidence="2" key="1">
    <citation type="submission" date="2020-02" db="EMBL/GenBank/DDBJ databases">
        <authorList>
            <person name="Meier V. D."/>
        </authorList>
    </citation>
    <scope>NUCLEOTIDE SEQUENCE</scope>
    <source>
        <strain evidence="2">AVDCRST_MAG79</strain>
    </source>
</reference>
<feature type="compositionally biased region" description="Basic residues" evidence="1">
    <location>
        <begin position="35"/>
        <end position="50"/>
    </location>
</feature>
<name>A0A6J4UFZ3_9ACTN</name>
<feature type="non-terminal residue" evidence="2">
    <location>
        <position position="122"/>
    </location>
</feature>
<feature type="compositionally biased region" description="Basic and acidic residues" evidence="1">
    <location>
        <begin position="75"/>
        <end position="90"/>
    </location>
</feature>
<organism evidence="2">
    <name type="scientific">uncultured Thermoleophilia bacterium</name>
    <dbReference type="NCBI Taxonomy" id="1497501"/>
    <lineage>
        <taxon>Bacteria</taxon>
        <taxon>Bacillati</taxon>
        <taxon>Actinomycetota</taxon>
        <taxon>Thermoleophilia</taxon>
        <taxon>environmental samples</taxon>
    </lineage>
</organism>
<dbReference type="AlphaFoldDB" id="A0A6J4UFZ3"/>
<feature type="non-terminal residue" evidence="2">
    <location>
        <position position="1"/>
    </location>
</feature>
<evidence type="ECO:0000256" key="1">
    <source>
        <dbReference type="SAM" id="MobiDB-lite"/>
    </source>
</evidence>
<accession>A0A6J4UFZ3</accession>
<feature type="region of interest" description="Disordered" evidence="1">
    <location>
        <begin position="1"/>
        <end position="122"/>
    </location>
</feature>
<evidence type="ECO:0000313" key="2">
    <source>
        <dbReference type="EMBL" id="CAA9549762.1"/>
    </source>
</evidence>
<feature type="compositionally biased region" description="Basic residues" evidence="1">
    <location>
        <begin position="1"/>
        <end position="12"/>
    </location>
</feature>
<dbReference type="EMBL" id="CADCWC010000399">
    <property type="protein sequence ID" value="CAA9549762.1"/>
    <property type="molecule type" value="Genomic_DNA"/>
</dbReference>
<proteinExistence type="predicted"/>
<feature type="compositionally biased region" description="Basic residues" evidence="1">
    <location>
        <begin position="98"/>
        <end position="113"/>
    </location>
</feature>
<gene>
    <name evidence="2" type="ORF">AVDCRST_MAG79-2600</name>
</gene>
<protein>
    <submittedName>
        <fullName evidence="2">Uncharacterized protein</fullName>
    </submittedName>
</protein>